<name>A0A162CKV3_9CRUS</name>
<evidence type="ECO:0000313" key="2">
    <source>
        <dbReference type="Proteomes" id="UP000076858"/>
    </source>
</evidence>
<dbReference type="AlphaFoldDB" id="A0A162CKV3"/>
<reference evidence="1 2" key="1">
    <citation type="submission" date="2016-03" db="EMBL/GenBank/DDBJ databases">
        <title>EvidentialGene: Evidence-directed Construction of Genes on Genomes.</title>
        <authorList>
            <person name="Gilbert D.G."/>
            <person name="Choi J.-H."/>
            <person name="Mockaitis K."/>
            <person name="Colbourne J."/>
            <person name="Pfrender M."/>
        </authorList>
    </citation>
    <scope>NUCLEOTIDE SEQUENCE [LARGE SCALE GENOMIC DNA]</scope>
    <source>
        <strain evidence="1 2">Xinb3</strain>
        <tissue evidence="1">Complete organism</tissue>
    </source>
</reference>
<proteinExistence type="predicted"/>
<sequence length="136" mass="14837">MLEFNGIPTRQVLNSYSVCGVLSNITISESFPSSLLSTSISRLQQHNQILDWRSSFYAKSPSGLFLHSSSPVGHTCNSELLCLLRPSRTKSTIGIPALLSSSFAFSSSLFVDAFSSSLFSSTPMPLPHRHPLAIYP</sequence>
<keyword evidence="2" id="KW-1185">Reference proteome</keyword>
<organism evidence="1 2">
    <name type="scientific">Daphnia magna</name>
    <dbReference type="NCBI Taxonomy" id="35525"/>
    <lineage>
        <taxon>Eukaryota</taxon>
        <taxon>Metazoa</taxon>
        <taxon>Ecdysozoa</taxon>
        <taxon>Arthropoda</taxon>
        <taxon>Crustacea</taxon>
        <taxon>Branchiopoda</taxon>
        <taxon>Diplostraca</taxon>
        <taxon>Cladocera</taxon>
        <taxon>Anomopoda</taxon>
        <taxon>Daphniidae</taxon>
        <taxon>Daphnia</taxon>
    </lineage>
</organism>
<protein>
    <submittedName>
        <fullName evidence="1">Uncharacterized protein</fullName>
    </submittedName>
</protein>
<gene>
    <name evidence="1" type="ORF">APZ42_017120</name>
</gene>
<comment type="caution">
    <text evidence="1">The sequence shown here is derived from an EMBL/GenBank/DDBJ whole genome shotgun (WGS) entry which is preliminary data.</text>
</comment>
<dbReference type="EMBL" id="LRGB01000683">
    <property type="protein sequence ID" value="KZS17042.1"/>
    <property type="molecule type" value="Genomic_DNA"/>
</dbReference>
<accession>A0A162CKV3</accession>
<dbReference type="Proteomes" id="UP000076858">
    <property type="component" value="Unassembled WGS sequence"/>
</dbReference>
<evidence type="ECO:0000313" key="1">
    <source>
        <dbReference type="EMBL" id="KZS17042.1"/>
    </source>
</evidence>